<keyword evidence="2" id="KW-1185">Reference proteome</keyword>
<gene>
    <name evidence="1" type="ORF">E6C50_14970</name>
</gene>
<reference evidence="1 2" key="1">
    <citation type="submission" date="2019-04" db="EMBL/GenBank/DDBJ databases">
        <title>Flavobacterium sp. nov. isolated from construction timber.</title>
        <authorList>
            <person name="Lin S.-Y."/>
            <person name="Chang C.-T."/>
            <person name="Young C.-C."/>
        </authorList>
    </citation>
    <scope>NUCLEOTIDE SEQUENCE [LARGE SCALE GENOMIC DNA]</scope>
    <source>
        <strain evidence="1 2">CC-CTC003</strain>
    </source>
</reference>
<dbReference type="OrthoDB" id="1273664at2"/>
<accession>A0A4S3ZRI4</accession>
<dbReference type="RefSeq" id="WP_136404047.1">
    <property type="nucleotide sequence ID" value="NZ_SSNZ01000009.1"/>
</dbReference>
<proteinExistence type="predicted"/>
<comment type="caution">
    <text evidence="1">The sequence shown here is derived from an EMBL/GenBank/DDBJ whole genome shotgun (WGS) entry which is preliminary data.</text>
</comment>
<evidence type="ECO:0000313" key="2">
    <source>
        <dbReference type="Proteomes" id="UP000307507"/>
    </source>
</evidence>
<name>A0A4S3ZRI4_9FLAO</name>
<dbReference type="AlphaFoldDB" id="A0A4S3ZRI4"/>
<sequence>MIKKAFLTALLIGVSACSNDSGNSSQSNDVKKSLEMKVKNIIQELYDDDGNTTEVIKNFSYEKDKLVGISELSEMTKIELEFTYTGDKITKANYQVGTPRSKSVTGIYEGDKLVRISNENYKTDYTYEKGVLKCIEEFYKGGDLWRLLRKETFKFDQNGNVEELLIGEVPGSRIKKKYVYDDKKNPYSNMTPYFKYFLEK</sequence>
<organism evidence="1 2">
    <name type="scientific">Flavobacterium supellecticarium</name>
    <dbReference type="NCBI Taxonomy" id="2565924"/>
    <lineage>
        <taxon>Bacteria</taxon>
        <taxon>Pseudomonadati</taxon>
        <taxon>Bacteroidota</taxon>
        <taxon>Flavobacteriia</taxon>
        <taxon>Flavobacteriales</taxon>
        <taxon>Flavobacteriaceae</taxon>
        <taxon>Flavobacterium</taxon>
    </lineage>
</organism>
<dbReference type="EMBL" id="SSNZ01000009">
    <property type="protein sequence ID" value="THF48145.1"/>
    <property type="molecule type" value="Genomic_DNA"/>
</dbReference>
<dbReference type="Proteomes" id="UP000307507">
    <property type="component" value="Unassembled WGS sequence"/>
</dbReference>
<evidence type="ECO:0000313" key="1">
    <source>
        <dbReference type="EMBL" id="THF48145.1"/>
    </source>
</evidence>
<dbReference type="PROSITE" id="PS51257">
    <property type="entry name" value="PROKAR_LIPOPROTEIN"/>
    <property type="match status" value="1"/>
</dbReference>
<protein>
    <submittedName>
        <fullName evidence="1">Uncharacterized protein</fullName>
    </submittedName>
</protein>